<organism evidence="8 9">
    <name type="scientific">Candidatus Cytomitobacter indipagum</name>
    <dbReference type="NCBI Taxonomy" id="2601575"/>
    <lineage>
        <taxon>Bacteria</taxon>
        <taxon>Pseudomonadati</taxon>
        <taxon>Pseudomonadota</taxon>
        <taxon>Alphaproteobacteria</taxon>
        <taxon>Holosporales</taxon>
        <taxon>Holosporaceae</taxon>
        <taxon>Candidatus Cytomitobacter</taxon>
    </lineage>
</organism>
<dbReference type="GO" id="GO:0006364">
    <property type="term" value="P:rRNA processing"/>
    <property type="evidence" value="ECO:0007669"/>
    <property type="project" value="UniProtKB-UniRule"/>
</dbReference>
<dbReference type="KEGG" id="cip:FZC35_02750"/>
<accession>A0A5C0UEX3</accession>
<proteinExistence type="inferred from homology"/>
<dbReference type="SUPFAM" id="SSF50447">
    <property type="entry name" value="Translation proteins"/>
    <property type="match status" value="1"/>
</dbReference>
<dbReference type="GO" id="GO:0005737">
    <property type="term" value="C:cytoplasm"/>
    <property type="evidence" value="ECO:0007669"/>
    <property type="project" value="UniProtKB-SubCell"/>
</dbReference>
<dbReference type="Gene3D" id="2.30.30.240">
    <property type="entry name" value="PRC-barrel domain"/>
    <property type="match status" value="1"/>
</dbReference>
<evidence type="ECO:0000256" key="4">
    <source>
        <dbReference type="ARBA" id="ARBA00023186"/>
    </source>
</evidence>
<comment type="domain">
    <text evidence="5">The PRC barrel domain binds ribosomal protein uS19.</text>
</comment>
<dbReference type="Pfam" id="PF05239">
    <property type="entry name" value="PRC"/>
    <property type="match status" value="1"/>
</dbReference>
<name>A0A5C0UEX3_9PROT</name>
<evidence type="ECO:0000259" key="6">
    <source>
        <dbReference type="Pfam" id="PF01782"/>
    </source>
</evidence>
<keyword evidence="1 5" id="KW-0963">Cytoplasm</keyword>
<dbReference type="RefSeq" id="WP_148981114.1">
    <property type="nucleotide sequence ID" value="NZ_CP043315.1"/>
</dbReference>
<evidence type="ECO:0000313" key="8">
    <source>
        <dbReference type="EMBL" id="QEK38267.1"/>
    </source>
</evidence>
<evidence type="ECO:0000256" key="5">
    <source>
        <dbReference type="HAMAP-Rule" id="MF_00014"/>
    </source>
</evidence>
<keyword evidence="9" id="KW-1185">Reference proteome</keyword>
<dbReference type="Pfam" id="PF01782">
    <property type="entry name" value="RimM"/>
    <property type="match status" value="1"/>
</dbReference>
<dbReference type="InterPro" id="IPR011961">
    <property type="entry name" value="RimM"/>
</dbReference>
<dbReference type="GO" id="GO:0043022">
    <property type="term" value="F:ribosome binding"/>
    <property type="evidence" value="ECO:0007669"/>
    <property type="project" value="InterPro"/>
</dbReference>
<dbReference type="InterPro" id="IPR027275">
    <property type="entry name" value="PRC-brl_dom"/>
</dbReference>
<evidence type="ECO:0000256" key="3">
    <source>
        <dbReference type="ARBA" id="ARBA00022552"/>
    </source>
</evidence>
<feature type="domain" description="PRC-barrel" evidence="7">
    <location>
        <begin position="92"/>
        <end position="127"/>
    </location>
</feature>
<dbReference type="InterPro" id="IPR009000">
    <property type="entry name" value="Transl_B-barrel_sf"/>
</dbReference>
<dbReference type="PANTHER" id="PTHR33692:SF1">
    <property type="entry name" value="RIBOSOME MATURATION FACTOR RIMM"/>
    <property type="match status" value="1"/>
</dbReference>
<evidence type="ECO:0000259" key="7">
    <source>
        <dbReference type="Pfam" id="PF05239"/>
    </source>
</evidence>
<dbReference type="AlphaFoldDB" id="A0A5C0UEX3"/>
<feature type="domain" description="RimM N-terminal" evidence="6">
    <location>
        <begin position="14"/>
        <end position="87"/>
    </location>
</feature>
<comment type="subunit">
    <text evidence="5">Binds ribosomal protein uS19.</text>
</comment>
<dbReference type="Proteomes" id="UP000325155">
    <property type="component" value="Chromosome"/>
</dbReference>
<comment type="similarity">
    <text evidence="5">Belongs to the RimM family.</text>
</comment>
<keyword evidence="3 5" id="KW-0698">rRNA processing</keyword>
<gene>
    <name evidence="5" type="primary">rimM</name>
    <name evidence="8" type="ORF">FZC35_02750</name>
</gene>
<dbReference type="EMBL" id="CP043315">
    <property type="protein sequence ID" value="QEK38267.1"/>
    <property type="molecule type" value="Genomic_DNA"/>
</dbReference>
<keyword evidence="2 5" id="KW-0690">Ribosome biogenesis</keyword>
<dbReference type="InterPro" id="IPR036976">
    <property type="entry name" value="RimM_N_sf"/>
</dbReference>
<keyword evidence="4 5" id="KW-0143">Chaperone</keyword>
<protein>
    <recommendedName>
        <fullName evidence="5">Ribosome maturation factor RimM</fullName>
    </recommendedName>
</protein>
<comment type="subcellular location">
    <subcellularLocation>
        <location evidence="5">Cytoplasm</location>
    </subcellularLocation>
</comment>
<dbReference type="OrthoDB" id="9788191at2"/>
<evidence type="ECO:0000256" key="2">
    <source>
        <dbReference type="ARBA" id="ARBA00022517"/>
    </source>
</evidence>
<evidence type="ECO:0000256" key="1">
    <source>
        <dbReference type="ARBA" id="ARBA00022490"/>
    </source>
</evidence>
<dbReference type="GO" id="GO:0005840">
    <property type="term" value="C:ribosome"/>
    <property type="evidence" value="ECO:0007669"/>
    <property type="project" value="InterPro"/>
</dbReference>
<dbReference type="InterPro" id="IPR002676">
    <property type="entry name" value="RimM_N"/>
</dbReference>
<sequence length="160" mass="18389">MSDKKDISENFITIGKTIKSHGLKGHIKMHLYYENVDYDTVFIDGNELKIESINILHDNKSIIKFVDFDTIEDIERFCKKNVVTEKEDLQDNEVYCADLVGMKVCNPDGSEISVVSDVYDFGAGLILDTDLECMIAWRQVEKFDKQSKKIILKDKIVKSE</sequence>
<reference evidence="8 9" key="1">
    <citation type="submission" date="2019-08" db="EMBL/GenBank/DDBJ databases">
        <title>Highly reduced genomes of protist endosymbionts show evolutionary convergence.</title>
        <authorList>
            <person name="George E."/>
            <person name="Husnik F."/>
            <person name="Tashyreva D."/>
            <person name="Prokopchuk G."/>
            <person name="Horak A."/>
            <person name="Kwong W.K."/>
            <person name="Lukes J."/>
            <person name="Keeling P.J."/>
        </authorList>
    </citation>
    <scope>NUCLEOTIDE SEQUENCE [LARGE SCALE GENOMIC DNA]</scope>
    <source>
        <strain evidence="8">1605</strain>
    </source>
</reference>
<dbReference type="HAMAP" id="MF_00014">
    <property type="entry name" value="Ribosome_mat_RimM"/>
    <property type="match status" value="1"/>
</dbReference>
<dbReference type="GO" id="GO:0042274">
    <property type="term" value="P:ribosomal small subunit biogenesis"/>
    <property type="evidence" value="ECO:0007669"/>
    <property type="project" value="UniProtKB-UniRule"/>
</dbReference>
<dbReference type="PANTHER" id="PTHR33692">
    <property type="entry name" value="RIBOSOME MATURATION FACTOR RIMM"/>
    <property type="match status" value="1"/>
</dbReference>
<dbReference type="Gene3D" id="2.40.30.60">
    <property type="entry name" value="RimM"/>
    <property type="match status" value="1"/>
</dbReference>
<comment type="function">
    <text evidence="5">An accessory protein needed during the final step in the assembly of 30S ribosomal subunit, possibly for assembly of the head region. Essential for efficient processing of 16S rRNA. May be needed both before and after RbfA during the maturation of 16S rRNA. It has affinity for free ribosomal 30S subunits but not for 70S ribosomes.</text>
</comment>
<evidence type="ECO:0000313" key="9">
    <source>
        <dbReference type="Proteomes" id="UP000325155"/>
    </source>
</evidence>